<dbReference type="STRING" id="50718.SU60_17260"/>
<feature type="binding site" evidence="12 14">
    <location>
        <begin position="273"/>
        <end position="275"/>
    </location>
    <ligand>
        <name>ATP</name>
        <dbReference type="ChEBI" id="CHEBI:30616"/>
    </ligand>
</feature>
<feature type="binding site" evidence="13">
    <location>
        <position position="394"/>
    </location>
    <ligand>
        <name>L-serine</name>
        <dbReference type="ChEBI" id="CHEBI:33384"/>
    </ligand>
</feature>
<dbReference type="UniPathway" id="UPA00906">
    <property type="reaction ID" value="UER00895"/>
</dbReference>
<feature type="binding site" evidence="12 14">
    <location>
        <begin position="360"/>
        <end position="363"/>
    </location>
    <ligand>
        <name>ATP</name>
        <dbReference type="ChEBI" id="CHEBI:30616"/>
    </ligand>
</feature>
<evidence type="ECO:0000256" key="6">
    <source>
        <dbReference type="ARBA" id="ARBA00022741"/>
    </source>
</evidence>
<keyword evidence="4 12" id="KW-0963">Cytoplasm</keyword>
<organism evidence="16 17">
    <name type="scientific">Vibrio mytili</name>
    <dbReference type="NCBI Taxonomy" id="50718"/>
    <lineage>
        <taxon>Bacteria</taxon>
        <taxon>Pseudomonadati</taxon>
        <taxon>Pseudomonadota</taxon>
        <taxon>Gammaproteobacteria</taxon>
        <taxon>Vibrionales</taxon>
        <taxon>Vibrionaceae</taxon>
        <taxon>Vibrio</taxon>
    </lineage>
</organism>
<dbReference type="InterPro" id="IPR002314">
    <property type="entry name" value="aa-tRNA-synt_IIb"/>
</dbReference>
<dbReference type="GO" id="GO:0006434">
    <property type="term" value="P:seryl-tRNA aminoacylation"/>
    <property type="evidence" value="ECO:0007669"/>
    <property type="project" value="UniProtKB-UniRule"/>
</dbReference>
<proteinExistence type="inferred from homology"/>
<evidence type="ECO:0000256" key="8">
    <source>
        <dbReference type="ARBA" id="ARBA00022917"/>
    </source>
</evidence>
<dbReference type="HAMAP" id="MF_00176">
    <property type="entry name" value="Ser_tRNA_synth_type1"/>
    <property type="match status" value="1"/>
</dbReference>
<evidence type="ECO:0000313" key="17">
    <source>
        <dbReference type="Proteomes" id="UP000031977"/>
    </source>
</evidence>
<comment type="similarity">
    <text evidence="3 12">Belongs to the class-II aminoacyl-tRNA synthetase family. Type-1 seryl-tRNA synthetase subfamily.</text>
</comment>
<sequence>MLDSKLLRTELDDTAAKLARRGFKLDVETIRNLEEQRKSIQVEVENLQSTRNSISKQIGQKMAAGDKEGAEEIKKQIGTLGSDLDAKKVELDAVMAQLEEITLSVPNLPADDVPDGKDEDDNVEISRWGEPKTYDFELKDHVDLGEMGDGLDFASATKITGARFIVMKGQFARLHRAIAQFMLDLHTEEHGYTEMYVPYLVNSDSLFGTGQLPKFGKDLFHTEPLEEKVNDEEPRRLSLIPTAEVPVTNMVRDTISDEADLPIKMTAHTPCFRSEAGSYGRDTRGLIRMHQFDKVELVQITKPEDSMNALEELTGHAEKVLQLLELPYRKVVLCTGDMGFGARKTYDLEVWVPAQETYREISSCSNMWDFQARRMQARFRRKGEKKPELVHTLNGSGLAVGRTMVAILENNQEADGRIAIPTALQKYMGGATHIG</sequence>
<evidence type="ECO:0000256" key="12">
    <source>
        <dbReference type="HAMAP-Rule" id="MF_00176"/>
    </source>
</evidence>
<dbReference type="Pfam" id="PF02403">
    <property type="entry name" value="Seryl_tRNA_N"/>
    <property type="match status" value="1"/>
</dbReference>
<dbReference type="InterPro" id="IPR006195">
    <property type="entry name" value="aa-tRNA-synth_II"/>
</dbReference>
<dbReference type="AlphaFoldDB" id="A0A0C3DET7"/>
<accession>A0A0C3DET7</accession>
<evidence type="ECO:0000256" key="4">
    <source>
        <dbReference type="ARBA" id="ARBA00022490"/>
    </source>
</evidence>
<dbReference type="GO" id="GO:0004828">
    <property type="term" value="F:serine-tRNA ligase activity"/>
    <property type="evidence" value="ECO:0007669"/>
    <property type="project" value="UniProtKB-UniRule"/>
</dbReference>
<evidence type="ECO:0000256" key="7">
    <source>
        <dbReference type="ARBA" id="ARBA00022840"/>
    </source>
</evidence>
<dbReference type="EMBL" id="JXOK01000065">
    <property type="protein sequence ID" value="KIN09884.1"/>
    <property type="molecule type" value="Genomic_DNA"/>
</dbReference>
<evidence type="ECO:0000256" key="9">
    <source>
        <dbReference type="ARBA" id="ARBA00023146"/>
    </source>
</evidence>
<dbReference type="GO" id="GO:0005524">
    <property type="term" value="F:ATP binding"/>
    <property type="evidence" value="ECO:0007669"/>
    <property type="project" value="UniProtKB-UniRule"/>
</dbReference>
<dbReference type="OrthoDB" id="9804647at2"/>
<dbReference type="FunFam" id="3.30.930.10:FF:000018">
    <property type="entry name" value="Serine--tRNA ligase"/>
    <property type="match status" value="1"/>
</dbReference>
<comment type="catalytic activity">
    <reaction evidence="11 12">
        <text>tRNA(Ser) + L-serine + ATP = L-seryl-tRNA(Ser) + AMP + diphosphate + H(+)</text>
        <dbReference type="Rhea" id="RHEA:12292"/>
        <dbReference type="Rhea" id="RHEA-COMP:9669"/>
        <dbReference type="Rhea" id="RHEA-COMP:9703"/>
        <dbReference type="ChEBI" id="CHEBI:15378"/>
        <dbReference type="ChEBI" id="CHEBI:30616"/>
        <dbReference type="ChEBI" id="CHEBI:33019"/>
        <dbReference type="ChEBI" id="CHEBI:33384"/>
        <dbReference type="ChEBI" id="CHEBI:78442"/>
        <dbReference type="ChEBI" id="CHEBI:78533"/>
        <dbReference type="ChEBI" id="CHEBI:456215"/>
        <dbReference type="EC" id="6.1.1.11"/>
    </reaction>
</comment>
<dbReference type="InterPro" id="IPR045864">
    <property type="entry name" value="aa-tRNA-synth_II/BPL/LPL"/>
</dbReference>
<dbReference type="InterPro" id="IPR002317">
    <property type="entry name" value="Ser-tRNA-ligase_type_1"/>
</dbReference>
<dbReference type="GO" id="GO:0016260">
    <property type="term" value="P:selenocysteine biosynthetic process"/>
    <property type="evidence" value="ECO:0007669"/>
    <property type="project" value="UniProtKB-UniRule"/>
</dbReference>
<comment type="subunit">
    <text evidence="12">Homodimer. The tRNA molecule binds across the dimer.</text>
</comment>
<keyword evidence="8 12" id="KW-0648">Protein biosynthesis</keyword>
<dbReference type="EC" id="6.1.1.11" evidence="12"/>
<dbReference type="PROSITE" id="PS50862">
    <property type="entry name" value="AA_TRNA_LIGASE_II"/>
    <property type="match status" value="1"/>
</dbReference>
<feature type="binding site" evidence="12 13">
    <location>
        <position position="296"/>
    </location>
    <ligand>
        <name>L-serine</name>
        <dbReference type="ChEBI" id="CHEBI:33384"/>
    </ligand>
</feature>
<dbReference type="GO" id="GO:0005737">
    <property type="term" value="C:cytoplasm"/>
    <property type="evidence" value="ECO:0007669"/>
    <property type="project" value="UniProtKB-SubCell"/>
</dbReference>
<dbReference type="InterPro" id="IPR042103">
    <property type="entry name" value="SerRS_1_N_sf"/>
</dbReference>
<dbReference type="SUPFAM" id="SSF46589">
    <property type="entry name" value="tRNA-binding arm"/>
    <property type="match status" value="1"/>
</dbReference>
<evidence type="ECO:0000256" key="1">
    <source>
        <dbReference type="ARBA" id="ARBA00004496"/>
    </source>
</evidence>
<comment type="pathway">
    <text evidence="2 12">Aminoacyl-tRNA biosynthesis; selenocysteinyl-tRNA(Sec) biosynthesis; L-seryl-tRNA(Sec) from L-serine and tRNA(Sec): step 1/1.</text>
</comment>
<evidence type="ECO:0000256" key="5">
    <source>
        <dbReference type="ARBA" id="ARBA00022598"/>
    </source>
</evidence>
<feature type="binding site" evidence="12">
    <location>
        <position position="396"/>
    </location>
    <ligand>
        <name>L-serine</name>
        <dbReference type="ChEBI" id="CHEBI:33384"/>
    </ligand>
</feature>
<comment type="caution">
    <text evidence="12">Lacks conserved residue(s) required for the propagation of feature annotation.</text>
</comment>
<reference evidence="16 17" key="1">
    <citation type="submission" date="2015-01" db="EMBL/GenBank/DDBJ databases">
        <title>Draft genome of Vibrio mytili type strain CAIM 528.</title>
        <authorList>
            <person name="Gonzalez-Castillo A."/>
            <person name="Gomez-Gil B."/>
            <person name="Enciso-Ibarra J."/>
        </authorList>
    </citation>
    <scope>NUCLEOTIDE SEQUENCE [LARGE SCALE GENOMIC DNA]</scope>
    <source>
        <strain evidence="16 17">CAIM 528</strain>
    </source>
</reference>
<evidence type="ECO:0000259" key="15">
    <source>
        <dbReference type="PROSITE" id="PS50862"/>
    </source>
</evidence>
<evidence type="ECO:0000256" key="10">
    <source>
        <dbReference type="ARBA" id="ARBA00047929"/>
    </source>
</evidence>
<comment type="catalytic activity">
    <reaction evidence="10 12">
        <text>tRNA(Sec) + L-serine + ATP = L-seryl-tRNA(Sec) + AMP + diphosphate + H(+)</text>
        <dbReference type="Rhea" id="RHEA:42580"/>
        <dbReference type="Rhea" id="RHEA-COMP:9742"/>
        <dbReference type="Rhea" id="RHEA-COMP:10128"/>
        <dbReference type="ChEBI" id="CHEBI:15378"/>
        <dbReference type="ChEBI" id="CHEBI:30616"/>
        <dbReference type="ChEBI" id="CHEBI:33019"/>
        <dbReference type="ChEBI" id="CHEBI:33384"/>
        <dbReference type="ChEBI" id="CHEBI:78442"/>
        <dbReference type="ChEBI" id="CHEBI:78533"/>
        <dbReference type="ChEBI" id="CHEBI:456215"/>
        <dbReference type="EC" id="6.1.1.11"/>
    </reaction>
</comment>
<keyword evidence="17" id="KW-1185">Reference proteome</keyword>
<keyword evidence="9 12" id="KW-0030">Aminoacyl-tRNA synthetase</keyword>
<feature type="binding site" evidence="13">
    <location>
        <position position="273"/>
    </location>
    <ligand>
        <name>L-serine</name>
        <dbReference type="ChEBI" id="CHEBI:33384"/>
    </ligand>
</feature>
<evidence type="ECO:0000256" key="11">
    <source>
        <dbReference type="ARBA" id="ARBA00048823"/>
    </source>
</evidence>
<feature type="binding site" evidence="12">
    <location>
        <begin position="242"/>
        <end position="244"/>
    </location>
    <ligand>
        <name>L-serine</name>
        <dbReference type="ChEBI" id="CHEBI:33384"/>
    </ligand>
</feature>
<name>A0A0C3DET7_9VIBR</name>
<evidence type="ECO:0000256" key="3">
    <source>
        <dbReference type="ARBA" id="ARBA00010728"/>
    </source>
</evidence>
<dbReference type="NCBIfam" id="TIGR00414">
    <property type="entry name" value="serS"/>
    <property type="match status" value="1"/>
</dbReference>
<dbReference type="RefSeq" id="WP_041156617.1">
    <property type="nucleotide sequence ID" value="NZ_CBCRVP010000015.1"/>
</dbReference>
<dbReference type="SUPFAM" id="SSF55681">
    <property type="entry name" value="Class II aaRS and biotin synthetases"/>
    <property type="match status" value="1"/>
</dbReference>
<dbReference type="PANTHER" id="PTHR43697">
    <property type="entry name" value="SERYL-TRNA SYNTHETASE"/>
    <property type="match status" value="1"/>
</dbReference>
<keyword evidence="7 12" id="KW-0067">ATP-binding</keyword>
<evidence type="ECO:0000256" key="14">
    <source>
        <dbReference type="PIRSR" id="PIRSR001529-2"/>
    </source>
</evidence>
<dbReference type="CDD" id="cd00770">
    <property type="entry name" value="SerRS_core"/>
    <property type="match status" value="1"/>
</dbReference>
<dbReference type="PRINTS" id="PR00981">
    <property type="entry name" value="TRNASYNTHSER"/>
</dbReference>
<evidence type="ECO:0000256" key="2">
    <source>
        <dbReference type="ARBA" id="ARBA00005045"/>
    </source>
</evidence>
<gene>
    <name evidence="12" type="primary">serS</name>
    <name evidence="16" type="ORF">SU60_17260</name>
</gene>
<dbReference type="InterPro" id="IPR010978">
    <property type="entry name" value="tRNA-bd_arm"/>
</dbReference>
<comment type="subcellular location">
    <subcellularLocation>
        <location evidence="1 12">Cytoplasm</location>
    </subcellularLocation>
</comment>
<dbReference type="InterPro" id="IPR033729">
    <property type="entry name" value="SerRS_core"/>
</dbReference>
<protein>
    <recommendedName>
        <fullName evidence="12">Serine--tRNA ligase</fullName>
        <ecNumber evidence="12">6.1.1.11</ecNumber>
    </recommendedName>
    <alternativeName>
        <fullName evidence="12">Seryl-tRNA synthetase</fullName>
        <shortName evidence="12">SerRS</shortName>
    </alternativeName>
    <alternativeName>
        <fullName evidence="12">Seryl-tRNA(Ser/Sec) synthetase</fullName>
    </alternativeName>
</protein>
<keyword evidence="5 12" id="KW-0436">Ligase</keyword>
<keyword evidence="6 12" id="KW-0547">Nucleotide-binding</keyword>
<comment type="caution">
    <text evidence="16">The sequence shown here is derived from an EMBL/GenBank/DDBJ whole genome shotgun (WGS) entry which is preliminary data.</text>
</comment>
<comment type="domain">
    <text evidence="12">Consists of two distinct domains, a catalytic core and a N-terminal extension that is involved in tRNA binding.</text>
</comment>
<comment type="function">
    <text evidence="12">Catalyzes the attachment of serine to tRNA(Ser). Is also able to aminoacylate tRNA(Sec) with serine, to form the misacylated tRNA L-seryl-tRNA(Sec), which will be further converted into selenocysteinyl-tRNA(Sec).</text>
</comment>
<dbReference type="InterPro" id="IPR015866">
    <property type="entry name" value="Ser-tRNA-synth_1_N"/>
</dbReference>
<dbReference type="Proteomes" id="UP000031977">
    <property type="component" value="Unassembled WGS sequence"/>
</dbReference>
<feature type="binding site" evidence="13">
    <location>
        <position position="242"/>
    </location>
    <ligand>
        <name>L-serine</name>
        <dbReference type="ChEBI" id="CHEBI:33384"/>
    </ligand>
</feature>
<dbReference type="PANTHER" id="PTHR43697:SF1">
    <property type="entry name" value="SERINE--TRNA LIGASE"/>
    <property type="match status" value="1"/>
</dbReference>
<dbReference type="Gene3D" id="1.10.287.40">
    <property type="entry name" value="Serine-tRNA synthetase, tRNA binding domain"/>
    <property type="match status" value="1"/>
</dbReference>
<evidence type="ECO:0000256" key="13">
    <source>
        <dbReference type="PIRSR" id="PIRSR001529-1"/>
    </source>
</evidence>
<feature type="domain" description="Aminoacyl-transfer RNA synthetases class-II family profile" evidence="15">
    <location>
        <begin position="173"/>
        <end position="421"/>
    </location>
</feature>
<dbReference type="PIRSF" id="PIRSF001529">
    <property type="entry name" value="Ser-tRNA-synth_IIa"/>
    <property type="match status" value="1"/>
</dbReference>
<evidence type="ECO:0000313" key="16">
    <source>
        <dbReference type="EMBL" id="KIN09884.1"/>
    </source>
</evidence>
<dbReference type="Pfam" id="PF00587">
    <property type="entry name" value="tRNA-synt_2b"/>
    <property type="match status" value="1"/>
</dbReference>
<dbReference type="Gene3D" id="3.30.930.10">
    <property type="entry name" value="Bira Bifunctional Protein, Domain 2"/>
    <property type="match status" value="1"/>
</dbReference>